<evidence type="ECO:0000313" key="3">
    <source>
        <dbReference type="EMBL" id="EMQ94805.1"/>
    </source>
</evidence>
<dbReference type="GO" id="GO:0008168">
    <property type="term" value="F:methyltransferase activity"/>
    <property type="evidence" value="ECO:0007669"/>
    <property type="project" value="UniProtKB-KW"/>
</dbReference>
<evidence type="ECO:0000313" key="4">
    <source>
        <dbReference type="Proteomes" id="UP000012024"/>
    </source>
</evidence>
<dbReference type="Pfam" id="PF13578">
    <property type="entry name" value="Methyltransf_24"/>
    <property type="match status" value="1"/>
</dbReference>
<dbReference type="EMBL" id="ANLA01000014">
    <property type="protein sequence ID" value="EMQ94805.1"/>
    <property type="molecule type" value="Genomic_DNA"/>
</dbReference>
<evidence type="ECO:0008006" key="5">
    <source>
        <dbReference type="Google" id="ProtNLM"/>
    </source>
</evidence>
<dbReference type="PANTHER" id="PTHR40048:SF1">
    <property type="entry name" value="RHAMNOSYL O-METHYLTRANSFERASE"/>
    <property type="match status" value="1"/>
</dbReference>
<keyword evidence="4" id="KW-1185">Reference proteome</keyword>
<proteinExistence type="predicted"/>
<dbReference type="AlphaFoldDB" id="M7MIY8"/>
<accession>M7MIY8</accession>
<sequence length="286" mass="32153">MVKKAMPNFIMNQIHSYKRAAGLKKDAEEFSKLETVACDASNLRSAHGISLSSILNSDTIEAQWAQSKKEIEKFTIPGNTGGVNYGDRRAIYYLINYFKPQTILEIGTHIGASTLNIASALYHSQVKQGNKVDFTTLDIRDVNCTKTKPWLDYGTKYSPLEMIENFNYDSFVTFISNTSLEFLSKNDKQYDFIFLDGDHSQATVYKEVPLALSRLKKNGVILLHDYFPNSKPLWSNGTVIYGPHVAVERLIKEGADLVVLPLGELPWPTKLDSNVTSLALLMRKSD</sequence>
<name>M7MIY8_9FLAO</name>
<dbReference type="Proteomes" id="UP000012024">
    <property type="component" value="Unassembled WGS sequence"/>
</dbReference>
<gene>
    <name evidence="3" type="ORF">D778_00445</name>
</gene>
<keyword evidence="1" id="KW-0489">Methyltransferase</keyword>
<reference evidence="3 4" key="1">
    <citation type="submission" date="2012-12" db="EMBL/GenBank/DDBJ databases">
        <title>Genome assembly of Formosa sp. AK20.</title>
        <authorList>
            <person name="Kumar R."/>
            <person name="Khatri I."/>
            <person name="Vaidya B."/>
            <person name="Subramanian S."/>
            <person name="Pinnaka A."/>
        </authorList>
    </citation>
    <scope>NUCLEOTIDE SEQUENCE [LARGE SCALE GENOMIC DNA]</scope>
    <source>
        <strain evidence="3 4">AK20</strain>
    </source>
</reference>
<dbReference type="InterPro" id="IPR029063">
    <property type="entry name" value="SAM-dependent_MTases_sf"/>
</dbReference>
<dbReference type="SUPFAM" id="SSF53335">
    <property type="entry name" value="S-adenosyl-L-methionine-dependent methyltransferases"/>
    <property type="match status" value="1"/>
</dbReference>
<keyword evidence="2" id="KW-0808">Transferase</keyword>
<evidence type="ECO:0000256" key="1">
    <source>
        <dbReference type="ARBA" id="ARBA00022603"/>
    </source>
</evidence>
<comment type="caution">
    <text evidence="3">The sequence shown here is derived from an EMBL/GenBank/DDBJ whole genome shotgun (WGS) entry which is preliminary data.</text>
</comment>
<evidence type="ECO:0000256" key="2">
    <source>
        <dbReference type="ARBA" id="ARBA00022679"/>
    </source>
</evidence>
<dbReference type="CDD" id="cd02440">
    <property type="entry name" value="AdoMet_MTases"/>
    <property type="match status" value="1"/>
</dbReference>
<protein>
    <recommendedName>
        <fullName evidence="5">Class I SAM-dependent methyltransferase</fullName>
    </recommendedName>
</protein>
<dbReference type="GO" id="GO:0032259">
    <property type="term" value="P:methylation"/>
    <property type="evidence" value="ECO:0007669"/>
    <property type="project" value="UniProtKB-KW"/>
</dbReference>
<dbReference type="PATRIC" id="fig|1137281.3.peg.1877"/>
<dbReference type="GO" id="GO:0071770">
    <property type="term" value="P:DIM/DIP cell wall layer assembly"/>
    <property type="evidence" value="ECO:0007669"/>
    <property type="project" value="TreeGrafter"/>
</dbReference>
<dbReference type="PANTHER" id="PTHR40048">
    <property type="entry name" value="RHAMNOSYL O-METHYLTRANSFERASE"/>
    <property type="match status" value="1"/>
</dbReference>
<organism evidence="3 4">
    <name type="scientific">Xanthomarina gelatinilytica</name>
    <dbReference type="NCBI Taxonomy" id="1137281"/>
    <lineage>
        <taxon>Bacteria</taxon>
        <taxon>Pseudomonadati</taxon>
        <taxon>Bacteroidota</taxon>
        <taxon>Flavobacteriia</taxon>
        <taxon>Flavobacteriales</taxon>
        <taxon>Flavobacteriaceae</taxon>
        <taxon>Xanthomarina</taxon>
    </lineage>
</organism>
<dbReference type="GO" id="GO:0005886">
    <property type="term" value="C:plasma membrane"/>
    <property type="evidence" value="ECO:0007669"/>
    <property type="project" value="TreeGrafter"/>
</dbReference>
<dbReference type="Gene3D" id="3.40.50.150">
    <property type="entry name" value="Vaccinia Virus protein VP39"/>
    <property type="match status" value="1"/>
</dbReference>